<accession>A0A7W7T8R1</accession>
<feature type="region of interest" description="Disordered" evidence="1">
    <location>
        <begin position="1"/>
        <end position="38"/>
    </location>
</feature>
<dbReference type="EMBL" id="JACHJS010000001">
    <property type="protein sequence ID" value="MBB4968646.1"/>
    <property type="molecule type" value="Genomic_DNA"/>
</dbReference>
<protein>
    <submittedName>
        <fullName evidence="3">Aminoglycoside phosphotransferase</fullName>
    </submittedName>
</protein>
<dbReference type="Pfam" id="PF01636">
    <property type="entry name" value="APH"/>
    <property type="match status" value="1"/>
</dbReference>
<dbReference type="PANTHER" id="PTHR21310:SF40">
    <property type="entry name" value="AMINOGLYCOSIDE PHOSPHOTRANSFERASE DOMAIN-CONTAINING PROTEIN-RELATED"/>
    <property type="match status" value="1"/>
</dbReference>
<organism evidence="3 4">
    <name type="scientific">Saccharothrix violaceirubra</name>
    <dbReference type="NCBI Taxonomy" id="413306"/>
    <lineage>
        <taxon>Bacteria</taxon>
        <taxon>Bacillati</taxon>
        <taxon>Actinomycetota</taxon>
        <taxon>Actinomycetes</taxon>
        <taxon>Pseudonocardiales</taxon>
        <taxon>Pseudonocardiaceae</taxon>
        <taxon>Saccharothrix</taxon>
    </lineage>
</organism>
<keyword evidence="3" id="KW-0808">Transferase</keyword>
<dbReference type="InterPro" id="IPR051678">
    <property type="entry name" value="AGP_Transferase"/>
</dbReference>
<comment type="caution">
    <text evidence="3">The sequence shown here is derived from an EMBL/GenBank/DDBJ whole genome shotgun (WGS) entry which is preliminary data.</text>
</comment>
<dbReference type="PANTHER" id="PTHR21310">
    <property type="entry name" value="AMINOGLYCOSIDE PHOSPHOTRANSFERASE-RELATED-RELATED"/>
    <property type="match status" value="1"/>
</dbReference>
<dbReference type="GO" id="GO:0016740">
    <property type="term" value="F:transferase activity"/>
    <property type="evidence" value="ECO:0007669"/>
    <property type="project" value="UniProtKB-KW"/>
</dbReference>
<proteinExistence type="predicted"/>
<keyword evidence="4" id="KW-1185">Reference proteome</keyword>
<sequence>MISSELDHRRAARIQPGQGNLGDVNASTEGDATGDFSSGHTGRALRAACEAAGLNATGASLIRTGENALYALADEPIVVRIARTMDYMAQARKEVLVSDWLQGVGFPAVRVADVDNQPLSVNGHPVTFWQFIPGGSAPKDRVDILAQLLRRLHSLQLPSDRVIPQFRFGDRVKSRLEKSDAPVEDVTFLLERFESLAAQVRDLDFPLDPCIVHGDAHMGNVMLSDTENPILIDLENVGIGQPEWDLTVAAVECATAKLMSVEKYGEYVEAYGFDVTRWSGFDVLRQIQEIKMTTWLMQNIRHSREILDEFSARVYALRNGHSGRVWRPF</sequence>
<dbReference type="InterPro" id="IPR002575">
    <property type="entry name" value="Aminoglycoside_PTrfase"/>
</dbReference>
<evidence type="ECO:0000313" key="4">
    <source>
        <dbReference type="Proteomes" id="UP000542674"/>
    </source>
</evidence>
<dbReference type="InterPro" id="IPR011009">
    <property type="entry name" value="Kinase-like_dom_sf"/>
</dbReference>
<name>A0A7W7T8R1_9PSEU</name>
<evidence type="ECO:0000259" key="2">
    <source>
        <dbReference type="Pfam" id="PF01636"/>
    </source>
</evidence>
<evidence type="ECO:0000313" key="3">
    <source>
        <dbReference type="EMBL" id="MBB4968646.1"/>
    </source>
</evidence>
<evidence type="ECO:0000256" key="1">
    <source>
        <dbReference type="SAM" id="MobiDB-lite"/>
    </source>
</evidence>
<feature type="compositionally biased region" description="Polar residues" evidence="1">
    <location>
        <begin position="25"/>
        <end position="38"/>
    </location>
</feature>
<dbReference type="SUPFAM" id="SSF56112">
    <property type="entry name" value="Protein kinase-like (PK-like)"/>
    <property type="match status" value="1"/>
</dbReference>
<reference evidence="3 4" key="1">
    <citation type="submission" date="2020-08" db="EMBL/GenBank/DDBJ databases">
        <title>Sequencing the genomes of 1000 actinobacteria strains.</title>
        <authorList>
            <person name="Klenk H.-P."/>
        </authorList>
    </citation>
    <scope>NUCLEOTIDE SEQUENCE [LARGE SCALE GENOMIC DNA]</scope>
    <source>
        <strain evidence="3 4">DSM 45084</strain>
    </source>
</reference>
<dbReference type="RefSeq" id="WP_184674344.1">
    <property type="nucleotide sequence ID" value="NZ_BAABAI010000006.1"/>
</dbReference>
<gene>
    <name evidence="3" type="ORF">F4559_006005</name>
</gene>
<feature type="domain" description="Aminoglycoside phosphotransferase" evidence="2">
    <location>
        <begin position="69"/>
        <end position="273"/>
    </location>
</feature>
<dbReference type="Gene3D" id="3.90.1200.10">
    <property type="match status" value="1"/>
</dbReference>
<dbReference type="AlphaFoldDB" id="A0A7W7T8R1"/>
<dbReference type="Proteomes" id="UP000542674">
    <property type="component" value="Unassembled WGS sequence"/>
</dbReference>